<evidence type="ECO:0000256" key="1">
    <source>
        <dbReference type="SAM" id="MobiDB-lite"/>
    </source>
</evidence>
<gene>
    <name evidence="2" type="primary">WDR60_1</name>
    <name evidence="2" type="ORF">PHYBOEH_001287</name>
</gene>
<feature type="compositionally biased region" description="Polar residues" evidence="1">
    <location>
        <begin position="324"/>
        <end position="334"/>
    </location>
</feature>
<dbReference type="OrthoDB" id="166332at2759"/>
<evidence type="ECO:0000313" key="2">
    <source>
        <dbReference type="EMBL" id="KAG7397073.1"/>
    </source>
</evidence>
<protein>
    <submittedName>
        <fullName evidence="2">WD repeat-containing protein 60</fullName>
    </submittedName>
</protein>
<feature type="region of interest" description="Disordered" evidence="1">
    <location>
        <begin position="312"/>
        <end position="340"/>
    </location>
</feature>
<accession>A0A8T1WZB1</accession>
<dbReference type="AlphaFoldDB" id="A0A8T1WZB1"/>
<sequence>MASLQPKDEIEASVLSVRAAAALLKNVPCHQRNPAAIITCLGEFDPSKAAAKKTGRTRGKRKRRPSVKQLLEKRERDADNSKILNLTLDVNDLHQQIRDCLLQKSLRETRMLVAREQFHSHCFRSVEHFFQVFRHGYPQVLFPDDQRFLSVMLDEKIAMAGGMTGTANFFEQWQRYKQLFQVRRVSNFSLQLVSSDTNGCVIRCTGEFEGVVTAAALETVFPHILKDKALVERVLHRCFVCPTWTLLHLDSNGRFALYDAFSDVFNAMNVLLDFDPVHVARLMANAAIKDGSVLPAVDSSISAIDDCGDQSAANRCDQDDSSDEVTNTSPSKSSIDFILS</sequence>
<dbReference type="Proteomes" id="UP000693981">
    <property type="component" value="Unassembled WGS sequence"/>
</dbReference>
<evidence type="ECO:0000313" key="3">
    <source>
        <dbReference type="Proteomes" id="UP000693981"/>
    </source>
</evidence>
<dbReference type="EMBL" id="JAGDFL010000127">
    <property type="protein sequence ID" value="KAG7397073.1"/>
    <property type="molecule type" value="Genomic_DNA"/>
</dbReference>
<name>A0A8T1WZB1_9STRA</name>
<proteinExistence type="predicted"/>
<comment type="caution">
    <text evidence="2">The sequence shown here is derived from an EMBL/GenBank/DDBJ whole genome shotgun (WGS) entry which is preliminary data.</text>
</comment>
<reference evidence="2" key="1">
    <citation type="submission" date="2021-02" db="EMBL/GenBank/DDBJ databases">
        <authorList>
            <person name="Palmer J.M."/>
        </authorList>
    </citation>
    <scope>NUCLEOTIDE SEQUENCE</scope>
    <source>
        <strain evidence="2">SCRP23</strain>
    </source>
</reference>
<keyword evidence="3" id="KW-1185">Reference proteome</keyword>
<organism evidence="2 3">
    <name type="scientific">Phytophthora boehmeriae</name>
    <dbReference type="NCBI Taxonomy" id="109152"/>
    <lineage>
        <taxon>Eukaryota</taxon>
        <taxon>Sar</taxon>
        <taxon>Stramenopiles</taxon>
        <taxon>Oomycota</taxon>
        <taxon>Peronosporomycetes</taxon>
        <taxon>Peronosporales</taxon>
        <taxon>Peronosporaceae</taxon>
        <taxon>Phytophthora</taxon>
    </lineage>
</organism>